<dbReference type="PANTHER" id="PTHR30269:SF0">
    <property type="entry name" value="MEMBRANE TRANSPORTER PROTEIN YFCA-RELATED"/>
    <property type="match status" value="1"/>
</dbReference>
<evidence type="ECO:0000313" key="10">
    <source>
        <dbReference type="Proteomes" id="UP001549145"/>
    </source>
</evidence>
<protein>
    <recommendedName>
        <fullName evidence="8">Probable membrane transporter protein</fullName>
    </recommendedName>
</protein>
<evidence type="ECO:0000256" key="1">
    <source>
        <dbReference type="ARBA" id="ARBA00004651"/>
    </source>
</evidence>
<dbReference type="Proteomes" id="UP001549145">
    <property type="component" value="Unassembled WGS sequence"/>
</dbReference>
<gene>
    <name evidence="9" type="ORF">ABID43_004772</name>
</gene>
<evidence type="ECO:0000256" key="8">
    <source>
        <dbReference type="RuleBase" id="RU363041"/>
    </source>
</evidence>
<feature type="transmembrane region" description="Helical" evidence="8">
    <location>
        <begin position="234"/>
        <end position="251"/>
    </location>
</feature>
<dbReference type="EMBL" id="JBEPMM010000024">
    <property type="protein sequence ID" value="MET3695206.1"/>
    <property type="molecule type" value="Genomic_DNA"/>
</dbReference>
<feature type="transmembrane region" description="Helical" evidence="8">
    <location>
        <begin position="102"/>
        <end position="121"/>
    </location>
</feature>
<evidence type="ECO:0000313" key="9">
    <source>
        <dbReference type="EMBL" id="MET3695206.1"/>
    </source>
</evidence>
<evidence type="ECO:0000256" key="2">
    <source>
        <dbReference type="ARBA" id="ARBA00009142"/>
    </source>
</evidence>
<keyword evidence="10" id="KW-1185">Reference proteome</keyword>
<feature type="transmembrane region" description="Helical" evidence="8">
    <location>
        <begin position="180"/>
        <end position="200"/>
    </location>
</feature>
<keyword evidence="4 8" id="KW-1003">Cell membrane</keyword>
<evidence type="ECO:0000256" key="4">
    <source>
        <dbReference type="ARBA" id="ARBA00022475"/>
    </source>
</evidence>
<dbReference type="InterPro" id="IPR052017">
    <property type="entry name" value="TSUP"/>
</dbReference>
<evidence type="ECO:0000256" key="6">
    <source>
        <dbReference type="ARBA" id="ARBA00022989"/>
    </source>
</evidence>
<dbReference type="PANTHER" id="PTHR30269">
    <property type="entry name" value="TRANSMEMBRANE PROTEIN YFCA"/>
    <property type="match status" value="1"/>
</dbReference>
<dbReference type="Pfam" id="PF01925">
    <property type="entry name" value="TauE"/>
    <property type="match status" value="1"/>
</dbReference>
<comment type="similarity">
    <text evidence="2 8">Belongs to the 4-toluene sulfonate uptake permease (TSUP) (TC 2.A.102) family.</text>
</comment>
<feature type="transmembrane region" description="Helical" evidence="8">
    <location>
        <begin position="206"/>
        <end position="227"/>
    </location>
</feature>
<feature type="transmembrane region" description="Helical" evidence="8">
    <location>
        <begin position="141"/>
        <end position="168"/>
    </location>
</feature>
<feature type="transmembrane region" description="Helical" evidence="8">
    <location>
        <begin position="74"/>
        <end position="95"/>
    </location>
</feature>
<organism evidence="9 10">
    <name type="scientific">Methylobacterium goesingense</name>
    <dbReference type="NCBI Taxonomy" id="243690"/>
    <lineage>
        <taxon>Bacteria</taxon>
        <taxon>Pseudomonadati</taxon>
        <taxon>Pseudomonadota</taxon>
        <taxon>Alphaproteobacteria</taxon>
        <taxon>Hyphomicrobiales</taxon>
        <taxon>Methylobacteriaceae</taxon>
        <taxon>Methylobacterium</taxon>
    </lineage>
</organism>
<dbReference type="InterPro" id="IPR002781">
    <property type="entry name" value="TM_pro_TauE-like"/>
</dbReference>
<evidence type="ECO:0000256" key="5">
    <source>
        <dbReference type="ARBA" id="ARBA00022692"/>
    </source>
</evidence>
<keyword evidence="7 8" id="KW-0472">Membrane</keyword>
<comment type="caution">
    <text evidence="9">The sequence shown here is derived from an EMBL/GenBank/DDBJ whole genome shotgun (WGS) entry which is preliminary data.</text>
</comment>
<reference evidence="9 10" key="1">
    <citation type="submission" date="2024-06" db="EMBL/GenBank/DDBJ databases">
        <title>Genomic Encyclopedia of Type Strains, Phase IV (KMG-IV): sequencing the most valuable type-strain genomes for metagenomic binning, comparative biology and taxonomic classification.</title>
        <authorList>
            <person name="Goeker M."/>
        </authorList>
    </citation>
    <scope>NUCLEOTIDE SEQUENCE [LARGE SCALE GENOMIC DNA]</scope>
    <source>
        <strain evidence="9 10">DSM 21331</strain>
    </source>
</reference>
<keyword evidence="6 8" id="KW-1133">Transmembrane helix</keyword>
<accession>A0ABV2LEP5</accession>
<keyword evidence="3" id="KW-0813">Transport</keyword>
<evidence type="ECO:0000256" key="3">
    <source>
        <dbReference type="ARBA" id="ARBA00022448"/>
    </source>
</evidence>
<keyword evidence="5 8" id="KW-0812">Transmembrane</keyword>
<proteinExistence type="inferred from homology"/>
<feature type="transmembrane region" description="Helical" evidence="8">
    <location>
        <begin position="6"/>
        <end position="30"/>
    </location>
</feature>
<evidence type="ECO:0000256" key="7">
    <source>
        <dbReference type="ARBA" id="ARBA00023136"/>
    </source>
</evidence>
<dbReference type="RefSeq" id="WP_238280163.1">
    <property type="nucleotide sequence ID" value="NZ_BPQL01000078.1"/>
</dbReference>
<comment type="subcellular location">
    <subcellularLocation>
        <location evidence="1 8">Cell membrane</location>
        <topology evidence="1 8">Multi-pass membrane protein</topology>
    </subcellularLocation>
</comment>
<sequence>MDWMTATLLIAAGVAGGVINAVAGGATLITFPVMLQVGLPPVIANASNAVAVMPGHLIAALADPGRWPPLNARLAWLAAASLFGGMSGALLLLWLPESLFTGPVPILIAFATLLFAFAPTIQARQTKRGPRPIAALSGPAMIGVASIYGGFFGAGLGVILTALLSISVSRDIRTVKVLKNLIATIVSVASTTVFITQGAISWPETFIMLLGALMGGFMGGCLIRFLPAEWVRRAVIAVGCLMSTIYGIKYWT</sequence>
<name>A0ABV2LEP5_9HYPH</name>